<comment type="caution">
    <text evidence="1">The sequence shown here is derived from an EMBL/GenBank/DDBJ whole genome shotgun (WGS) entry which is preliminary data.</text>
</comment>
<evidence type="ECO:0000313" key="2">
    <source>
        <dbReference type="Proteomes" id="UP000325313"/>
    </source>
</evidence>
<organism evidence="1 2">
    <name type="scientific">Puccinia graminis f. sp. tritici</name>
    <dbReference type="NCBI Taxonomy" id="56615"/>
    <lineage>
        <taxon>Eukaryota</taxon>
        <taxon>Fungi</taxon>
        <taxon>Dikarya</taxon>
        <taxon>Basidiomycota</taxon>
        <taxon>Pucciniomycotina</taxon>
        <taxon>Pucciniomycetes</taxon>
        <taxon>Pucciniales</taxon>
        <taxon>Pucciniaceae</taxon>
        <taxon>Puccinia</taxon>
    </lineage>
</organism>
<dbReference type="EMBL" id="VDEP01000204">
    <property type="protein sequence ID" value="KAA1124310.1"/>
    <property type="molecule type" value="Genomic_DNA"/>
</dbReference>
<sequence length="104" mass="11759">MEDYNCVVELEEAQHDCNHSTRQGKSEEIVPNHRQIPSFTIASHRSLQEQVYYEGPVELGFAGAKPQLRAMPISSRSLLVTSSLLTAKNGDLEWKSFKTHCIRS</sequence>
<accession>A0A5B0RF03</accession>
<gene>
    <name evidence="1" type="ORF">PGTUg99_025082</name>
</gene>
<protein>
    <submittedName>
        <fullName evidence="1">Uncharacterized protein</fullName>
    </submittedName>
</protein>
<proteinExistence type="predicted"/>
<dbReference type="Proteomes" id="UP000325313">
    <property type="component" value="Unassembled WGS sequence"/>
</dbReference>
<reference evidence="1 2" key="1">
    <citation type="submission" date="2019-05" db="EMBL/GenBank/DDBJ databases">
        <title>Emergence of the Ug99 lineage of the wheat stem rust pathogen through somatic hybridization.</title>
        <authorList>
            <person name="Li F."/>
            <person name="Upadhyaya N.M."/>
            <person name="Sperschneider J."/>
            <person name="Matny O."/>
            <person name="Nguyen-Phuc H."/>
            <person name="Mago R."/>
            <person name="Raley C."/>
            <person name="Miller M.E."/>
            <person name="Silverstein K.A.T."/>
            <person name="Henningsen E."/>
            <person name="Hirsch C.D."/>
            <person name="Visser B."/>
            <person name="Pretorius Z.A."/>
            <person name="Steffenson B.J."/>
            <person name="Schwessinger B."/>
            <person name="Dodds P.N."/>
            <person name="Figueroa M."/>
        </authorList>
    </citation>
    <scope>NUCLEOTIDE SEQUENCE [LARGE SCALE GENOMIC DNA]</scope>
    <source>
        <strain evidence="1 2">Ug99</strain>
    </source>
</reference>
<name>A0A5B0RF03_PUCGR</name>
<evidence type="ECO:0000313" key="1">
    <source>
        <dbReference type="EMBL" id="KAA1124310.1"/>
    </source>
</evidence>
<dbReference type="AlphaFoldDB" id="A0A5B0RF03"/>